<dbReference type="PROSITE" id="PS51257">
    <property type="entry name" value="PROKAR_LIPOPROTEIN"/>
    <property type="match status" value="1"/>
</dbReference>
<evidence type="ECO:0000313" key="2">
    <source>
        <dbReference type="Proteomes" id="UP000004947"/>
    </source>
</evidence>
<accession>A6DRA1</accession>
<proteinExistence type="predicted"/>
<evidence type="ECO:0008006" key="3">
    <source>
        <dbReference type="Google" id="ProtNLM"/>
    </source>
</evidence>
<dbReference type="STRING" id="313628.LNTAR_01537"/>
<reference evidence="1 2" key="1">
    <citation type="journal article" date="2010" name="J. Bacteriol.">
        <title>Genome sequence of Lentisphaera araneosa HTCC2155T, the type species of the order Lentisphaerales in the phylum Lentisphaerae.</title>
        <authorList>
            <person name="Thrash J.C."/>
            <person name="Cho J.C."/>
            <person name="Vergin K.L."/>
            <person name="Morris R.M."/>
            <person name="Giovannoni S.J."/>
        </authorList>
    </citation>
    <scope>NUCLEOTIDE SEQUENCE [LARGE SCALE GENOMIC DNA]</scope>
    <source>
        <strain evidence="1 2">HTCC2155</strain>
    </source>
</reference>
<dbReference type="RefSeq" id="WP_007280373.1">
    <property type="nucleotide sequence ID" value="NZ_ABCK01000023.1"/>
</dbReference>
<dbReference type="Proteomes" id="UP000004947">
    <property type="component" value="Unassembled WGS sequence"/>
</dbReference>
<keyword evidence="2" id="KW-1185">Reference proteome</keyword>
<dbReference type="AlphaFoldDB" id="A6DRA1"/>
<name>A6DRA1_9BACT</name>
<organism evidence="1 2">
    <name type="scientific">Lentisphaera araneosa HTCC2155</name>
    <dbReference type="NCBI Taxonomy" id="313628"/>
    <lineage>
        <taxon>Bacteria</taxon>
        <taxon>Pseudomonadati</taxon>
        <taxon>Lentisphaerota</taxon>
        <taxon>Lentisphaeria</taxon>
        <taxon>Lentisphaerales</taxon>
        <taxon>Lentisphaeraceae</taxon>
        <taxon>Lentisphaera</taxon>
    </lineage>
</organism>
<gene>
    <name evidence="1" type="ORF">LNTAR_01537</name>
</gene>
<dbReference type="EMBL" id="ABCK01000023">
    <property type="protein sequence ID" value="EDM25848.1"/>
    <property type="molecule type" value="Genomic_DNA"/>
</dbReference>
<protein>
    <recommendedName>
        <fullName evidence="3">Cytochrome c</fullName>
    </recommendedName>
</protein>
<evidence type="ECO:0000313" key="1">
    <source>
        <dbReference type="EMBL" id="EDM25848.1"/>
    </source>
</evidence>
<comment type="caution">
    <text evidence="1">The sequence shown here is derived from an EMBL/GenBank/DDBJ whole genome shotgun (WGS) entry which is preliminary data.</text>
</comment>
<sequence>MKKNILLLSTLLFSCTSSEPNYHYKSVQIDEIMENMDEPTWLLNRMQKAKHPQKSDWLDQLHILQKESHDLIALNHPDTLFQDEAKRVAEAIDQFVANLPKMSLEERLDKWTFVKRSCDKCHEVYD</sequence>